<geneLocation type="plasmid" evidence="2 3">
    <name>punmamed1</name>
</geneLocation>
<dbReference type="Proteomes" id="UP001249394">
    <property type="component" value="Plasmid punmamed1"/>
</dbReference>
<evidence type="ECO:0000313" key="2">
    <source>
        <dbReference type="EMBL" id="WND24154.1"/>
    </source>
</evidence>
<keyword evidence="3" id="KW-1185">Reference proteome</keyword>
<gene>
    <name evidence="2" type="ORF">RI060_43315</name>
</gene>
<name>A0ABY9UPA1_STRVL</name>
<proteinExistence type="predicted"/>
<reference evidence="2 3" key="1">
    <citation type="submission" date="2023-09" db="EMBL/GenBank/DDBJ databases">
        <title>The genome sequence of Streptomyces anthocyanicus.</title>
        <authorList>
            <person name="Mo P."/>
        </authorList>
    </citation>
    <scope>NUCLEOTIDE SEQUENCE [LARGE SCALE GENOMIC DNA]</scope>
    <source>
        <strain evidence="2 3">JCM 4387</strain>
        <plasmid evidence="2 3">punmamed1</plasmid>
    </source>
</reference>
<dbReference type="Pfam" id="PF05258">
    <property type="entry name" value="DciA"/>
    <property type="match status" value="1"/>
</dbReference>
<dbReference type="EMBL" id="CP134214">
    <property type="protein sequence ID" value="WND24154.1"/>
    <property type="molecule type" value="Genomic_DNA"/>
</dbReference>
<organism evidence="2 3">
    <name type="scientific">Streptomyces violaceus</name>
    <name type="common">Streptomyces venezuelae</name>
    <dbReference type="NCBI Taxonomy" id="1936"/>
    <lineage>
        <taxon>Bacteria</taxon>
        <taxon>Bacillati</taxon>
        <taxon>Actinomycetota</taxon>
        <taxon>Actinomycetes</taxon>
        <taxon>Kitasatosporales</taxon>
        <taxon>Streptomycetaceae</taxon>
        <taxon>Streptomyces</taxon>
    </lineage>
</organism>
<feature type="compositionally biased region" description="Low complexity" evidence="1">
    <location>
        <begin position="22"/>
        <end position="33"/>
    </location>
</feature>
<accession>A0ABY9UPA1</accession>
<keyword evidence="2" id="KW-0614">Plasmid</keyword>
<evidence type="ECO:0000256" key="1">
    <source>
        <dbReference type="SAM" id="MobiDB-lite"/>
    </source>
</evidence>
<feature type="region of interest" description="Disordered" evidence="1">
    <location>
        <begin position="244"/>
        <end position="264"/>
    </location>
</feature>
<protein>
    <submittedName>
        <fullName evidence="2">DciA family protein</fullName>
    </submittedName>
</protein>
<feature type="region of interest" description="Disordered" evidence="1">
    <location>
        <begin position="22"/>
        <end position="49"/>
    </location>
</feature>
<sequence>MTDTPQLSGKDLARQALIAYKATARTAPTSTPARPKRKRTLRPGDGRDPVSLATAIANLGADVPLESGVAGGSVIDQWPTLCPQYADTVQPVAYDPARSRLDLRPANYAVASGLRLLGGQLAKQINDKMGKPIVRTIRVLPVGNVTAPAATADSAPASAAPEAPVKTRETAHPGYRAALDAALAHRPERQPGNPYVAEAAARQEAALRAKREPESAHRDAMWELDRLASAQVDRSEAVRRAALARKRQEQTGTAHMPRRAFDVA</sequence>
<dbReference type="InterPro" id="IPR007922">
    <property type="entry name" value="DciA-like"/>
</dbReference>
<evidence type="ECO:0000313" key="3">
    <source>
        <dbReference type="Proteomes" id="UP001249394"/>
    </source>
</evidence>